<accession>A0ABM0LW66</accession>
<dbReference type="GeneID" id="102806724"/>
<evidence type="ECO:0000259" key="7">
    <source>
        <dbReference type="PROSITE" id="PS51462"/>
    </source>
</evidence>
<dbReference type="InterPro" id="IPR045121">
    <property type="entry name" value="CoAse"/>
</dbReference>
<dbReference type="SUPFAM" id="SSF55811">
    <property type="entry name" value="Nudix"/>
    <property type="match status" value="1"/>
</dbReference>
<evidence type="ECO:0000313" key="10">
    <source>
        <dbReference type="RefSeq" id="XP_006812008.1"/>
    </source>
</evidence>
<keyword evidence="6" id="KW-0464">Manganese</keyword>
<evidence type="ECO:0000256" key="2">
    <source>
        <dbReference type="ARBA" id="ARBA00001946"/>
    </source>
</evidence>
<keyword evidence="8" id="KW-1185">Reference proteome</keyword>
<gene>
    <name evidence="9 10" type="primary">LOC102806724</name>
</gene>
<dbReference type="RefSeq" id="XP_006812007.1">
    <property type="nucleotide sequence ID" value="XM_006811944.1"/>
</dbReference>
<comment type="cofactor">
    <cofactor evidence="2">
        <name>Mg(2+)</name>
        <dbReference type="ChEBI" id="CHEBI:18420"/>
    </cofactor>
</comment>
<proteinExistence type="predicted"/>
<protein>
    <submittedName>
        <fullName evidence="9">Nucleoside diphosphate-linked moiety X motif 8, mitochondrial-like isoform X1</fullName>
    </submittedName>
    <submittedName>
        <fullName evidence="10">Nucleoside diphosphate-linked moiety X motif 8, mitochondrial-like isoform X2</fullName>
    </submittedName>
</protein>
<feature type="domain" description="Nudix hydrolase" evidence="7">
    <location>
        <begin position="74"/>
        <end position="209"/>
    </location>
</feature>
<evidence type="ECO:0000256" key="1">
    <source>
        <dbReference type="ARBA" id="ARBA00001936"/>
    </source>
</evidence>
<dbReference type="RefSeq" id="XP_006812008.1">
    <property type="nucleotide sequence ID" value="XM_006811945.1"/>
</dbReference>
<sequence>MMSQRVLKHGWRLWNPKIISKYSTWCPWKHIAHKNYSSDSVRYLSSVFSDENVKSTIKRMSNVRPLRKMTKDAELTGAVLVPLCVVDGEPSVLYTLRSNHLALHRGEVSFPGGMSDPNDEDITHTALREMEEELGVNAAAVRVWGSLIPLPDKTLKRKVTPIVGFLGDINIESLKPNANEVEQVFSLTLSHLCNPQNQRYTRFAPYGKRTKTYQMPVFLGGPIHRVWGLTSIITDQLLRALLPDVYKSPK</sequence>
<name>A0ABM0LW66_SACKO</name>
<evidence type="ECO:0000313" key="8">
    <source>
        <dbReference type="Proteomes" id="UP000694865"/>
    </source>
</evidence>
<reference evidence="9 10" key="1">
    <citation type="submission" date="2025-05" db="UniProtKB">
        <authorList>
            <consortium name="RefSeq"/>
        </authorList>
    </citation>
    <scope>IDENTIFICATION</scope>
    <source>
        <tissue evidence="9 10">Testes</tissue>
    </source>
</reference>
<evidence type="ECO:0000256" key="5">
    <source>
        <dbReference type="ARBA" id="ARBA00022842"/>
    </source>
</evidence>
<evidence type="ECO:0000256" key="6">
    <source>
        <dbReference type="ARBA" id="ARBA00023211"/>
    </source>
</evidence>
<keyword evidence="3" id="KW-0479">Metal-binding</keyword>
<keyword evidence="5" id="KW-0460">Magnesium</keyword>
<evidence type="ECO:0000256" key="4">
    <source>
        <dbReference type="ARBA" id="ARBA00022801"/>
    </source>
</evidence>
<dbReference type="Gene3D" id="3.90.79.10">
    <property type="entry name" value="Nucleoside Triphosphate Pyrophosphohydrolase"/>
    <property type="match status" value="1"/>
</dbReference>
<evidence type="ECO:0000256" key="3">
    <source>
        <dbReference type="ARBA" id="ARBA00022723"/>
    </source>
</evidence>
<dbReference type="Proteomes" id="UP000694865">
    <property type="component" value="Unplaced"/>
</dbReference>
<comment type="cofactor">
    <cofactor evidence="1">
        <name>Mn(2+)</name>
        <dbReference type="ChEBI" id="CHEBI:29035"/>
    </cofactor>
</comment>
<organism evidence="8 9">
    <name type="scientific">Saccoglossus kowalevskii</name>
    <name type="common">Acorn worm</name>
    <dbReference type="NCBI Taxonomy" id="10224"/>
    <lineage>
        <taxon>Eukaryota</taxon>
        <taxon>Metazoa</taxon>
        <taxon>Hemichordata</taxon>
        <taxon>Enteropneusta</taxon>
        <taxon>Harrimaniidae</taxon>
        <taxon>Saccoglossus</taxon>
    </lineage>
</organism>
<dbReference type="PROSITE" id="PS51462">
    <property type="entry name" value="NUDIX"/>
    <property type="match status" value="1"/>
</dbReference>
<dbReference type="InterPro" id="IPR000086">
    <property type="entry name" value="NUDIX_hydrolase_dom"/>
</dbReference>
<dbReference type="PANTHER" id="PTHR12992">
    <property type="entry name" value="NUDIX HYDROLASE"/>
    <property type="match status" value="1"/>
</dbReference>
<dbReference type="CDD" id="cd03426">
    <property type="entry name" value="NUDIX_CoAse_Nudt7"/>
    <property type="match status" value="1"/>
</dbReference>
<dbReference type="Pfam" id="PF00293">
    <property type="entry name" value="NUDIX"/>
    <property type="match status" value="1"/>
</dbReference>
<evidence type="ECO:0000313" key="9">
    <source>
        <dbReference type="RefSeq" id="XP_006812007.1"/>
    </source>
</evidence>
<dbReference type="PANTHER" id="PTHR12992:SF11">
    <property type="entry name" value="MITOCHONDRIAL COENZYME A DIPHOSPHATASE NUDT8"/>
    <property type="match status" value="1"/>
</dbReference>
<dbReference type="InterPro" id="IPR015797">
    <property type="entry name" value="NUDIX_hydrolase-like_dom_sf"/>
</dbReference>
<keyword evidence="4" id="KW-0378">Hydrolase</keyword>